<dbReference type="Proteomes" id="UP001169069">
    <property type="component" value="Unassembled WGS sequence"/>
</dbReference>
<dbReference type="PANTHER" id="PTHR48051:SF1">
    <property type="entry name" value="RAS SUPPRESSOR PROTEIN 1"/>
    <property type="match status" value="1"/>
</dbReference>
<dbReference type="Pfam" id="PF13855">
    <property type="entry name" value="LRR_8"/>
    <property type="match status" value="2"/>
</dbReference>
<dbReference type="InterPro" id="IPR000182">
    <property type="entry name" value="GNAT_dom"/>
</dbReference>
<dbReference type="Pfam" id="PF00560">
    <property type="entry name" value="LRR_1"/>
    <property type="match status" value="1"/>
</dbReference>
<dbReference type="InterPro" id="IPR016181">
    <property type="entry name" value="Acyl_CoA_acyltransferase"/>
</dbReference>
<keyword evidence="4" id="KW-0012">Acyltransferase</keyword>
<dbReference type="InterPro" id="IPR001611">
    <property type="entry name" value="Leu-rich_rpt"/>
</dbReference>
<comment type="caution">
    <text evidence="4">The sequence shown here is derived from an EMBL/GenBank/DDBJ whole genome shotgun (WGS) entry which is preliminary data.</text>
</comment>
<sequence>MSKKNWMDLKAWLFKHKAIDDSISSPQQINRLDLSGLSLSELPENFAVLSELIALNLSNNQLQSLPQSMESMTKLSNLDLRRNHFSKLPKVLSSLPLSSLNLSGNMLDDVSEINECSDLRVLDLSVNAITTMDGVLSKGNELRTLNLSCNYLKDVTDLLAILTNTQRLDLSGNMLTQIPETIGEMGSLVELKVSDNMLEHIDDKLFTLGIDSLDLSSNKLYWIRLQGMEELGNIVLDFNPIKHIEVSDDFAPYLEEFSCDGCGLKSWVPLKSEHLRVLCYSSNELMKIPDEIGHYTKLKELDIDGNEIVDLPDSLANLLELKTLYIDGNPLSIGARKVIDILQPEICDIHMKRGITIENAKEEDLEEMAHLLSILFAIEQDFEINYDKQYAGISKLFHSQGKELLVAKHEGQVVGMVTMQRLISSAEGDYIGQIEDLVVKEDYRKMGVGSRLINKMRAIALEHGYKRIQLAADEDNANALRFYSRRGFHQTHLKMYHYK</sequence>
<proteinExistence type="predicted"/>
<dbReference type="PROSITE" id="PS51186">
    <property type="entry name" value="GNAT"/>
    <property type="match status" value="1"/>
</dbReference>
<evidence type="ECO:0000256" key="2">
    <source>
        <dbReference type="ARBA" id="ARBA00022737"/>
    </source>
</evidence>
<dbReference type="GO" id="GO:0016746">
    <property type="term" value="F:acyltransferase activity"/>
    <property type="evidence" value="ECO:0007669"/>
    <property type="project" value="UniProtKB-KW"/>
</dbReference>
<dbReference type="InterPro" id="IPR050216">
    <property type="entry name" value="LRR_domain-containing"/>
</dbReference>
<dbReference type="Gene3D" id="3.40.630.30">
    <property type="match status" value="1"/>
</dbReference>
<dbReference type="SMART" id="SM00364">
    <property type="entry name" value="LRR_BAC"/>
    <property type="match status" value="5"/>
</dbReference>
<keyword evidence="2" id="KW-0677">Repeat</keyword>
<dbReference type="CDD" id="cd04301">
    <property type="entry name" value="NAT_SF"/>
    <property type="match status" value="1"/>
</dbReference>
<keyword evidence="5" id="KW-1185">Reference proteome</keyword>
<organism evidence="4 5">
    <name type="scientific">Sulfurovum zhangzhouensis</name>
    <dbReference type="NCBI Taxonomy" id="3019067"/>
    <lineage>
        <taxon>Bacteria</taxon>
        <taxon>Pseudomonadati</taxon>
        <taxon>Campylobacterota</taxon>
        <taxon>Epsilonproteobacteria</taxon>
        <taxon>Campylobacterales</taxon>
        <taxon>Sulfurovaceae</taxon>
        <taxon>Sulfurovum</taxon>
    </lineage>
</organism>
<dbReference type="EMBL" id="JAQIBD010000001">
    <property type="protein sequence ID" value="MDM5270873.1"/>
    <property type="molecule type" value="Genomic_DNA"/>
</dbReference>
<dbReference type="EC" id="2.3.1.-" evidence="4"/>
<keyword evidence="1" id="KW-0433">Leucine-rich repeat</keyword>
<name>A0ABT7QVK4_9BACT</name>
<reference evidence="4" key="1">
    <citation type="submission" date="2023-01" db="EMBL/GenBank/DDBJ databases">
        <title>Sulfurovum sp. zt1-1 genome assembly.</title>
        <authorList>
            <person name="Wang J."/>
        </authorList>
    </citation>
    <scope>NUCLEOTIDE SEQUENCE</scope>
    <source>
        <strain evidence="4">Zt1-1</strain>
    </source>
</reference>
<dbReference type="PROSITE" id="PS51450">
    <property type="entry name" value="LRR"/>
    <property type="match status" value="4"/>
</dbReference>
<evidence type="ECO:0000313" key="4">
    <source>
        <dbReference type="EMBL" id="MDM5270873.1"/>
    </source>
</evidence>
<dbReference type="PANTHER" id="PTHR48051">
    <property type="match status" value="1"/>
</dbReference>
<dbReference type="SMART" id="SM00369">
    <property type="entry name" value="LRR_TYP"/>
    <property type="match status" value="6"/>
</dbReference>
<gene>
    <name evidence="4" type="ORF">PGH07_01625</name>
</gene>
<dbReference type="RefSeq" id="WP_289412149.1">
    <property type="nucleotide sequence ID" value="NZ_JAQIBD010000001.1"/>
</dbReference>
<evidence type="ECO:0000256" key="1">
    <source>
        <dbReference type="ARBA" id="ARBA00022614"/>
    </source>
</evidence>
<dbReference type="SUPFAM" id="SSF52058">
    <property type="entry name" value="L domain-like"/>
    <property type="match status" value="1"/>
</dbReference>
<accession>A0ABT7QVK4</accession>
<dbReference type="InterPro" id="IPR003591">
    <property type="entry name" value="Leu-rich_rpt_typical-subtyp"/>
</dbReference>
<dbReference type="Pfam" id="PF00583">
    <property type="entry name" value="Acetyltransf_1"/>
    <property type="match status" value="1"/>
</dbReference>
<keyword evidence="4" id="KW-0808">Transferase</keyword>
<dbReference type="Gene3D" id="3.80.10.10">
    <property type="entry name" value="Ribonuclease Inhibitor"/>
    <property type="match status" value="3"/>
</dbReference>
<dbReference type="InterPro" id="IPR032675">
    <property type="entry name" value="LRR_dom_sf"/>
</dbReference>
<protein>
    <submittedName>
        <fullName evidence="4">GNAT family N-acetyltransferase</fullName>
        <ecNumber evidence="4">2.3.1.-</ecNumber>
    </submittedName>
</protein>
<evidence type="ECO:0000259" key="3">
    <source>
        <dbReference type="PROSITE" id="PS51186"/>
    </source>
</evidence>
<evidence type="ECO:0000313" key="5">
    <source>
        <dbReference type="Proteomes" id="UP001169069"/>
    </source>
</evidence>
<feature type="domain" description="N-acetyltransferase" evidence="3">
    <location>
        <begin position="355"/>
        <end position="499"/>
    </location>
</feature>
<dbReference type="SUPFAM" id="SSF55729">
    <property type="entry name" value="Acyl-CoA N-acyltransferases (Nat)"/>
    <property type="match status" value="1"/>
</dbReference>